<evidence type="ECO:0000313" key="1">
    <source>
        <dbReference type="EMBL" id="MCF1714868.1"/>
    </source>
</evidence>
<reference evidence="1 2" key="1">
    <citation type="submission" date="2022-01" db="EMBL/GenBank/DDBJ databases">
        <title>Flavihumibacter sp. nov., isolated from sediment of a river.</title>
        <authorList>
            <person name="Liu H."/>
        </authorList>
    </citation>
    <scope>NUCLEOTIDE SEQUENCE [LARGE SCALE GENOMIC DNA]</scope>
    <source>
        <strain evidence="1 2">RY-1</strain>
    </source>
</reference>
<organism evidence="1 2">
    <name type="scientific">Flavihumibacter fluminis</name>
    <dbReference type="NCBI Taxonomy" id="2909236"/>
    <lineage>
        <taxon>Bacteria</taxon>
        <taxon>Pseudomonadati</taxon>
        <taxon>Bacteroidota</taxon>
        <taxon>Chitinophagia</taxon>
        <taxon>Chitinophagales</taxon>
        <taxon>Chitinophagaceae</taxon>
        <taxon>Flavihumibacter</taxon>
    </lineage>
</organism>
<name>A0ABS9BGP7_9BACT</name>
<keyword evidence="2" id="KW-1185">Reference proteome</keyword>
<dbReference type="Proteomes" id="UP001200145">
    <property type="component" value="Unassembled WGS sequence"/>
</dbReference>
<evidence type="ECO:0008006" key="3">
    <source>
        <dbReference type="Google" id="ProtNLM"/>
    </source>
</evidence>
<gene>
    <name evidence="1" type="ORF">L0U88_09540</name>
</gene>
<dbReference type="EMBL" id="JAKEVY010000002">
    <property type="protein sequence ID" value="MCF1714868.1"/>
    <property type="molecule type" value="Genomic_DNA"/>
</dbReference>
<evidence type="ECO:0000313" key="2">
    <source>
        <dbReference type="Proteomes" id="UP001200145"/>
    </source>
</evidence>
<dbReference type="RefSeq" id="WP_234865820.1">
    <property type="nucleotide sequence ID" value="NZ_JAKEVY010000002.1"/>
</dbReference>
<protein>
    <recommendedName>
        <fullName evidence="3">Secreted protein (Por secretion system target)</fullName>
    </recommendedName>
</protein>
<sequence>MKKLILICWILLLQLVVFSQARVTRIITDYNGFFSSQSNKINTVLPDNSHNLLGFTYNGTTYSTGVDDSKLTANGVSFVPQTFRAIPLNNVPVSGGSSYFVGLGQLYDGVHNGVNNSSSQPFQGSPASASTLASFLTDGINGLNVGTGLANIPAGSVLQFNLGSSGISASAIGDGIPDVLFVQIADPSSVGDRLKFINSSGATVGTEFTFNLSSSAMFPRLANWRADFYNINSTQTTTSFINTIRPIVMLALDLSQLGITTSNYTQVTQLVYTTSGQSDPAFVAFNEPSVNLPTRLGISAQPTIYQTNQVLNPAFQVRLLNSFNQPILQPNVAITVTVESGNGQVAGTLTQYTDANGIAFFHDLSLNGNNTHTLRFSSSSLSPAISDPLIYSTLLPLNWVSFSGQLKSSSIQLNWSTSQEQQTFDFVIERSSNSQQWQTIGQLSAAGSAQGVRQYTWNDQQPVQGSNFYRIVQRDLNGRQTTSKVIKVQYNQEAAVLVRVLSNPVIGGQLQLEVSMPTTIQLFTSGGALILTKTVPAGRSSVSLDGQTAGIYYLKAGKKIVPLVLQ</sequence>
<comment type="caution">
    <text evidence="1">The sequence shown here is derived from an EMBL/GenBank/DDBJ whole genome shotgun (WGS) entry which is preliminary data.</text>
</comment>
<accession>A0ABS9BGP7</accession>
<proteinExistence type="predicted"/>